<dbReference type="AlphaFoldDB" id="A0A447IU15"/>
<keyword evidence="1" id="KW-0328">Glycosyltransferase</keyword>
<dbReference type="InterPro" id="IPR000312">
    <property type="entry name" value="Glycosyl_Trfase_fam3"/>
</dbReference>
<dbReference type="InterPro" id="IPR017459">
    <property type="entry name" value="Glycosyl_Trfase_fam3_N_dom"/>
</dbReference>
<dbReference type="InterPro" id="IPR013466">
    <property type="entry name" value="Thymidine/AMP_Pase"/>
</dbReference>
<dbReference type="InterPro" id="IPR036566">
    <property type="entry name" value="PYNP-like_C_sf"/>
</dbReference>
<dbReference type="Pfam" id="PF00591">
    <property type="entry name" value="Glycos_transf_3"/>
    <property type="match status" value="1"/>
</dbReference>
<dbReference type="NCBIfam" id="TIGR02645">
    <property type="entry name" value="ARCH_P_rylase"/>
    <property type="match status" value="1"/>
</dbReference>
<evidence type="ECO:0000256" key="1">
    <source>
        <dbReference type="ARBA" id="ARBA00022676"/>
    </source>
</evidence>
<dbReference type="GO" id="GO:0016763">
    <property type="term" value="F:pentosyltransferase activity"/>
    <property type="evidence" value="ECO:0007669"/>
    <property type="project" value="InterPro"/>
</dbReference>
<dbReference type="Gene3D" id="3.90.1170.30">
    <property type="entry name" value="Pyrimidine nucleoside phosphorylase-like, C-terminal domain"/>
    <property type="match status" value="1"/>
</dbReference>
<dbReference type="SUPFAM" id="SSF52418">
    <property type="entry name" value="Nucleoside phosphorylase/phosphoribosyltransferase catalytic domain"/>
    <property type="match status" value="1"/>
</dbReference>
<evidence type="ECO:0000259" key="3">
    <source>
        <dbReference type="SMART" id="SM00941"/>
    </source>
</evidence>
<dbReference type="Pfam" id="PF02885">
    <property type="entry name" value="Glycos_trans_3N"/>
    <property type="match status" value="1"/>
</dbReference>
<organism evidence="4">
    <name type="scientific">uncultured Candidatus Pacearchaeota archaeon</name>
    <dbReference type="NCBI Taxonomy" id="2109283"/>
    <lineage>
        <taxon>Archaea</taxon>
        <taxon>Candidatus Pacearchaeota</taxon>
        <taxon>environmental samples</taxon>
    </lineage>
</organism>
<evidence type="ECO:0000313" key="4">
    <source>
        <dbReference type="EMBL" id="VDS10999.1"/>
    </source>
</evidence>
<evidence type="ECO:0000256" key="2">
    <source>
        <dbReference type="ARBA" id="ARBA00022679"/>
    </source>
</evidence>
<dbReference type="InterPro" id="IPR013102">
    <property type="entry name" value="PYNP_C"/>
</dbReference>
<dbReference type="SMART" id="SM00941">
    <property type="entry name" value="PYNP_C"/>
    <property type="match status" value="1"/>
</dbReference>
<gene>
    <name evidence="4" type="primary">deoA</name>
</gene>
<dbReference type="SUPFAM" id="SSF47648">
    <property type="entry name" value="Nucleoside phosphorylase/phosphoribosyltransferase N-terminal domain"/>
    <property type="match status" value="1"/>
</dbReference>
<sequence>MRLKVKFSKWTAGLPVSMLNRETAIKLGVDTEGIILIKTLEGHIHKTFSSVDTVEGNLVEENEVLISTEVRKRMNLKKGQVVDVNISPESESLSYIKKKLYNKTITKKEIDQIIHDIINNSISGPEISLFVAGMSLNGMNERELISMIESILSHGNRLSLKSEFVVDKHSIGGVPGNRTTPLVVSICAAGGLIFPKTSSRAITSEAGTADVIEAIADVEFSIKELKEIIRKTNAFLVWGGSLDLVPADSKIIRIEKKLKIDPESQMIASIMAKKIAVGSRYILIDIPYGKNTKVTKKKAEKLKRKFTDLAKHFHKKIEIVLTEGSQPIGRGIGPALELIDIINILDPKSRGPKDLEDKSLFLAGKIFEITGKAKQGKGRKMAQEILNSGKAFEKFKQIIKAQNGSFKKIKPSRFKKNISAKTNGKIKEINNKDIVTLARILGCPGDKSSGIYLNFKVGEKISKRDTLLTLYAETENRLNEALKFYYNNKTIKIRH</sequence>
<dbReference type="EMBL" id="LR131597">
    <property type="protein sequence ID" value="VDS10985.1"/>
    <property type="molecule type" value="Genomic_DNA"/>
</dbReference>
<keyword evidence="2" id="KW-0808">Transferase</keyword>
<feature type="domain" description="Pyrimidine nucleoside phosphorylase C-terminal" evidence="3">
    <location>
        <begin position="425"/>
        <end position="492"/>
    </location>
</feature>
<dbReference type="EMBL" id="LR131611">
    <property type="protein sequence ID" value="VDS10999.1"/>
    <property type="molecule type" value="Genomic_DNA"/>
</dbReference>
<dbReference type="Gene3D" id="3.40.1030.10">
    <property type="entry name" value="Nucleoside phosphorylase/phosphoribosyltransferase catalytic domain"/>
    <property type="match status" value="1"/>
</dbReference>
<proteinExistence type="predicted"/>
<reference evidence="4" key="1">
    <citation type="submission" date="2018-12" db="EMBL/GenBank/DDBJ databases">
        <authorList>
            <person name="Jaffe A."/>
        </authorList>
    </citation>
    <scope>NUCLEOTIDE SEQUENCE</scope>
</reference>
<dbReference type="GO" id="GO:0004645">
    <property type="term" value="F:1,4-alpha-oligoglucan phosphorylase activity"/>
    <property type="evidence" value="ECO:0007669"/>
    <property type="project" value="InterPro"/>
</dbReference>
<dbReference type="Gene3D" id="1.20.970.50">
    <property type="match status" value="1"/>
</dbReference>
<dbReference type="PANTHER" id="PTHR10515">
    <property type="entry name" value="THYMIDINE PHOSPHORYLASE"/>
    <property type="match status" value="1"/>
</dbReference>
<dbReference type="Gene3D" id="2.40.40.20">
    <property type="match status" value="1"/>
</dbReference>
<dbReference type="PANTHER" id="PTHR10515:SF0">
    <property type="entry name" value="THYMIDINE PHOSPHORYLASE"/>
    <property type="match status" value="1"/>
</dbReference>
<dbReference type="InterPro" id="IPR036320">
    <property type="entry name" value="Glycosyl_Trfase_fam3_N_dom_sf"/>
</dbReference>
<dbReference type="SUPFAM" id="SSF54680">
    <property type="entry name" value="Pyrimidine nucleoside phosphorylase C-terminal domain"/>
    <property type="match status" value="1"/>
</dbReference>
<dbReference type="InterPro" id="IPR035902">
    <property type="entry name" value="Nuc_phospho_transferase"/>
</dbReference>
<accession>A0A447IU15</accession>
<protein>
    <submittedName>
        <fullName evidence="4">AMP phosphorylase</fullName>
    </submittedName>
</protein>
<dbReference type="InterPro" id="IPR000053">
    <property type="entry name" value="Thymidine/pyrmidine_PPase"/>
</dbReference>
<dbReference type="GO" id="GO:0005829">
    <property type="term" value="C:cytosol"/>
    <property type="evidence" value="ECO:0007669"/>
    <property type="project" value="TreeGrafter"/>
</dbReference>
<dbReference type="NCBIfam" id="NF003338">
    <property type="entry name" value="PRK04350.1"/>
    <property type="match status" value="1"/>
</dbReference>
<dbReference type="Pfam" id="PF07831">
    <property type="entry name" value="PYNP_C"/>
    <property type="match status" value="1"/>
</dbReference>
<name>A0A447IU15_9ARCH</name>
<dbReference type="GO" id="GO:0006206">
    <property type="term" value="P:pyrimidine nucleobase metabolic process"/>
    <property type="evidence" value="ECO:0007669"/>
    <property type="project" value="InterPro"/>
</dbReference>
<dbReference type="GO" id="GO:0006213">
    <property type="term" value="P:pyrimidine nucleoside metabolic process"/>
    <property type="evidence" value="ECO:0007669"/>
    <property type="project" value="InterPro"/>
</dbReference>